<gene>
    <name evidence="2" type="ORF">PCAMFM013_S023g000041</name>
</gene>
<keyword evidence="3" id="KW-1185">Reference proteome</keyword>
<organism evidence="2 3">
    <name type="scientific">Penicillium camemberti (strain FM 013)</name>
    <dbReference type="NCBI Taxonomy" id="1429867"/>
    <lineage>
        <taxon>Eukaryota</taxon>
        <taxon>Fungi</taxon>
        <taxon>Dikarya</taxon>
        <taxon>Ascomycota</taxon>
        <taxon>Pezizomycotina</taxon>
        <taxon>Eurotiomycetes</taxon>
        <taxon>Eurotiomycetidae</taxon>
        <taxon>Eurotiales</taxon>
        <taxon>Aspergillaceae</taxon>
        <taxon>Penicillium</taxon>
    </lineage>
</organism>
<evidence type="ECO:0000313" key="3">
    <source>
        <dbReference type="Proteomes" id="UP000053732"/>
    </source>
</evidence>
<accession>A0A0G4PN39</accession>
<feature type="region of interest" description="Disordered" evidence="1">
    <location>
        <begin position="73"/>
        <end position="113"/>
    </location>
</feature>
<feature type="compositionally biased region" description="Basic and acidic residues" evidence="1">
    <location>
        <begin position="27"/>
        <end position="40"/>
    </location>
</feature>
<evidence type="ECO:0000313" key="2">
    <source>
        <dbReference type="EMBL" id="CRL27583.1"/>
    </source>
</evidence>
<name>A0A0G4PN39_PENC3</name>
<sequence>MILPSLSPAVACSHDTLYFSTNTAQQARRDCNGGRSHDGSRANNNGNNNNNKGKRKLKTWLLTTPPTNALIHAREAHRQPTTKTGSVADVPSTPKKYPTMTRSLSAEEMKSRG</sequence>
<dbReference type="Proteomes" id="UP000053732">
    <property type="component" value="Unassembled WGS sequence"/>
</dbReference>
<feature type="region of interest" description="Disordered" evidence="1">
    <location>
        <begin position="25"/>
        <end position="56"/>
    </location>
</feature>
<dbReference type="AlphaFoldDB" id="A0A0G4PN39"/>
<proteinExistence type="predicted"/>
<protein>
    <submittedName>
        <fullName evidence="2">Str. FM013</fullName>
    </submittedName>
</protein>
<reference evidence="2 3" key="1">
    <citation type="journal article" date="2014" name="Nat. Commun.">
        <title>Multiple recent horizontal transfers of a large genomic region in cheese making fungi.</title>
        <authorList>
            <person name="Cheeseman K."/>
            <person name="Ropars J."/>
            <person name="Renault P."/>
            <person name="Dupont J."/>
            <person name="Gouzy J."/>
            <person name="Branca A."/>
            <person name="Abraham A.L."/>
            <person name="Ceppi M."/>
            <person name="Conseiller E."/>
            <person name="Debuchy R."/>
            <person name="Malagnac F."/>
            <person name="Goarin A."/>
            <person name="Silar P."/>
            <person name="Lacoste S."/>
            <person name="Sallet E."/>
            <person name="Bensimon A."/>
            <person name="Giraud T."/>
            <person name="Brygoo Y."/>
        </authorList>
    </citation>
    <scope>NUCLEOTIDE SEQUENCE [LARGE SCALE GENOMIC DNA]</scope>
    <source>
        <strain evidence="3">FM 013</strain>
    </source>
</reference>
<evidence type="ECO:0000256" key="1">
    <source>
        <dbReference type="SAM" id="MobiDB-lite"/>
    </source>
</evidence>
<dbReference type="EMBL" id="HG793156">
    <property type="protein sequence ID" value="CRL27583.1"/>
    <property type="molecule type" value="Genomic_DNA"/>
</dbReference>